<proteinExistence type="predicted"/>
<dbReference type="AlphaFoldDB" id="A0A8S1ZMK8"/>
<gene>
    <name evidence="1" type="ORF">AARE701A_LOCUS4442</name>
</gene>
<evidence type="ECO:0000313" key="1">
    <source>
        <dbReference type="EMBL" id="CAE5962801.1"/>
    </source>
</evidence>
<reference evidence="1" key="1">
    <citation type="submission" date="2021-01" db="EMBL/GenBank/DDBJ databases">
        <authorList>
            <person name="Bezrukov I."/>
        </authorList>
    </citation>
    <scope>NUCLEOTIDE SEQUENCE</scope>
</reference>
<keyword evidence="2" id="KW-1185">Reference proteome</keyword>
<sequence length="48" mass="5519">MRHISPRSFTYLSEDSDNFDICFGCDIDCGQNTLFTNPDLRCSLDNQI</sequence>
<protein>
    <submittedName>
        <fullName evidence="1">Uncharacterized protein</fullName>
    </submittedName>
</protein>
<evidence type="ECO:0000313" key="2">
    <source>
        <dbReference type="Proteomes" id="UP000682877"/>
    </source>
</evidence>
<dbReference type="Proteomes" id="UP000682877">
    <property type="component" value="Chromosome 2"/>
</dbReference>
<dbReference type="EMBL" id="LR999452">
    <property type="protein sequence ID" value="CAE5962801.1"/>
    <property type="molecule type" value="Genomic_DNA"/>
</dbReference>
<name>A0A8S1ZMK8_ARAAE</name>
<accession>A0A8S1ZMK8</accession>
<organism evidence="1 2">
    <name type="scientific">Arabidopsis arenosa</name>
    <name type="common">Sand rock-cress</name>
    <name type="synonym">Cardaminopsis arenosa</name>
    <dbReference type="NCBI Taxonomy" id="38785"/>
    <lineage>
        <taxon>Eukaryota</taxon>
        <taxon>Viridiplantae</taxon>
        <taxon>Streptophyta</taxon>
        <taxon>Embryophyta</taxon>
        <taxon>Tracheophyta</taxon>
        <taxon>Spermatophyta</taxon>
        <taxon>Magnoliopsida</taxon>
        <taxon>eudicotyledons</taxon>
        <taxon>Gunneridae</taxon>
        <taxon>Pentapetalae</taxon>
        <taxon>rosids</taxon>
        <taxon>malvids</taxon>
        <taxon>Brassicales</taxon>
        <taxon>Brassicaceae</taxon>
        <taxon>Camelineae</taxon>
        <taxon>Arabidopsis</taxon>
    </lineage>
</organism>